<evidence type="ECO:0000313" key="4">
    <source>
        <dbReference type="Proteomes" id="UP001216579"/>
    </source>
</evidence>
<dbReference type="Pfam" id="PF14684">
    <property type="entry name" value="Tricorn_C1"/>
    <property type="match status" value="1"/>
</dbReference>
<dbReference type="InterPro" id="IPR028204">
    <property type="entry name" value="Tricorn_C1"/>
</dbReference>
<dbReference type="SMART" id="SM00245">
    <property type="entry name" value="TSPc"/>
    <property type="match status" value="1"/>
</dbReference>
<dbReference type="EMBL" id="JARJBC010000018">
    <property type="protein sequence ID" value="MDF3292567.1"/>
    <property type="molecule type" value="Genomic_DNA"/>
</dbReference>
<feature type="signal peptide" evidence="1">
    <location>
        <begin position="1"/>
        <end position="31"/>
    </location>
</feature>
<evidence type="ECO:0000313" key="3">
    <source>
        <dbReference type="EMBL" id="MDF3292567.1"/>
    </source>
</evidence>
<keyword evidence="4" id="KW-1185">Reference proteome</keyword>
<name>A0ABT5ZRY0_9ACTN</name>
<feature type="chain" id="PRO_5045722355" evidence="1">
    <location>
        <begin position="32"/>
        <end position="468"/>
    </location>
</feature>
<keyword evidence="1" id="KW-0732">Signal</keyword>
<proteinExistence type="predicted"/>
<accession>A0ABT5ZRY0</accession>
<dbReference type="InterPro" id="IPR029045">
    <property type="entry name" value="ClpP/crotonase-like_dom_sf"/>
</dbReference>
<dbReference type="SUPFAM" id="SSF52096">
    <property type="entry name" value="ClpP/crotonase"/>
    <property type="match status" value="1"/>
</dbReference>
<dbReference type="Proteomes" id="UP001216579">
    <property type="component" value="Unassembled WGS sequence"/>
</dbReference>
<gene>
    <name evidence="3" type="ORF">P3G67_25700</name>
</gene>
<evidence type="ECO:0000259" key="2">
    <source>
        <dbReference type="SMART" id="SM00245"/>
    </source>
</evidence>
<dbReference type="Gene3D" id="3.90.226.10">
    <property type="entry name" value="2-enoyl-CoA Hydratase, Chain A, domain 1"/>
    <property type="match status" value="1"/>
</dbReference>
<dbReference type="RefSeq" id="WP_276095614.1">
    <property type="nucleotide sequence ID" value="NZ_JARJBC010000018.1"/>
</dbReference>
<protein>
    <submittedName>
        <fullName evidence="3">S41 family peptidase</fullName>
    </submittedName>
</protein>
<sequence length="468" mass="50309">MVHRTRCARAAAAVTLLAVGAAVLPAGSASAAEPLDGVWRMDGYGTVLSVAHGRLRAFQTTAVSCLPGEVAERSGPTARDGSVTYTTSHKDVYTVRPSDLPDSAALRVAGSPGERGLRRIGALPAACAHRAPSDPVTVFETFWRTFAENYPFFAAKGVNWQETYGRYRPRVNATTSDGQLFTVLRDMVAPLNDAHVHLYDGGARYFGQGRPGTVVPGPALDARVKAYVKDRDLRGRPLREFAGGRIGYADLPDGLGYLRVSGFGGYSADRDDPYTADEQALDRALDTVFSAERTRALKGLVIDLRVNGGGYDELGLRIASRLTDRPYLAYAKRHRDDPGDPGRFSRPQPITVRPAGAPRYTGPLAVLMGGSTVSAGETFTQALIGRPGRTVRIGENTQGVFSDVLDRDLPNGWTFGLPNEEFLTRDGRTFDGQGIPPDIREPVFTAGEFGHRRDSAFDAAVALLGGRG</sequence>
<evidence type="ECO:0000256" key="1">
    <source>
        <dbReference type="SAM" id="SignalP"/>
    </source>
</evidence>
<dbReference type="PANTHER" id="PTHR32060:SF30">
    <property type="entry name" value="CARBOXY-TERMINAL PROCESSING PROTEASE CTPA"/>
    <property type="match status" value="1"/>
</dbReference>
<feature type="domain" description="Tail specific protease" evidence="2">
    <location>
        <begin position="221"/>
        <end position="442"/>
    </location>
</feature>
<organism evidence="3 4">
    <name type="scientific">Streptomyces silvisoli</name>
    <dbReference type="NCBI Taxonomy" id="3034235"/>
    <lineage>
        <taxon>Bacteria</taxon>
        <taxon>Bacillati</taxon>
        <taxon>Actinomycetota</taxon>
        <taxon>Actinomycetes</taxon>
        <taxon>Kitasatosporales</taxon>
        <taxon>Streptomycetaceae</taxon>
        <taxon>Streptomyces</taxon>
    </lineage>
</organism>
<dbReference type="CDD" id="cd07563">
    <property type="entry name" value="Peptidase_S41_IRBP"/>
    <property type="match status" value="1"/>
</dbReference>
<reference evidence="3 4" key="1">
    <citation type="submission" date="2023-03" db="EMBL/GenBank/DDBJ databases">
        <title>Draft genome sequence of Streptomyces sp. RB6PN23 isolated from peat swamp forest in Thailand.</title>
        <authorList>
            <person name="Klaysubun C."/>
            <person name="Duangmal K."/>
        </authorList>
    </citation>
    <scope>NUCLEOTIDE SEQUENCE [LARGE SCALE GENOMIC DNA]</scope>
    <source>
        <strain evidence="3 4">RB6PN23</strain>
    </source>
</reference>
<dbReference type="Pfam" id="PF03572">
    <property type="entry name" value="Peptidase_S41"/>
    <property type="match status" value="1"/>
</dbReference>
<dbReference type="PANTHER" id="PTHR32060">
    <property type="entry name" value="TAIL-SPECIFIC PROTEASE"/>
    <property type="match status" value="1"/>
</dbReference>
<dbReference type="InterPro" id="IPR005151">
    <property type="entry name" value="Tail-specific_protease"/>
</dbReference>
<dbReference type="Gene3D" id="3.30.750.44">
    <property type="match status" value="1"/>
</dbReference>
<comment type="caution">
    <text evidence="3">The sequence shown here is derived from an EMBL/GenBank/DDBJ whole genome shotgun (WGS) entry which is preliminary data.</text>
</comment>